<dbReference type="Proteomes" id="UP001159427">
    <property type="component" value="Unassembled WGS sequence"/>
</dbReference>
<evidence type="ECO:0000313" key="2">
    <source>
        <dbReference type="Proteomes" id="UP001159427"/>
    </source>
</evidence>
<gene>
    <name evidence="1" type="ORF">PEVE_00017840</name>
</gene>
<comment type="caution">
    <text evidence="1">The sequence shown here is derived from an EMBL/GenBank/DDBJ whole genome shotgun (WGS) entry which is preliminary data.</text>
</comment>
<keyword evidence="2" id="KW-1185">Reference proteome</keyword>
<reference evidence="1 2" key="1">
    <citation type="submission" date="2022-05" db="EMBL/GenBank/DDBJ databases">
        <authorList>
            <consortium name="Genoscope - CEA"/>
            <person name="William W."/>
        </authorList>
    </citation>
    <scope>NUCLEOTIDE SEQUENCE [LARGE SCALE GENOMIC DNA]</scope>
</reference>
<accession>A0ABN8S9Q1</accession>
<sequence length="103" mass="11630">MPNDLKASRDQSFRLYSVIYFTTSTGSFYYGDMTKDHGMAAHPQKTNYMIIGTRQKLSRCEESALSLCLDGGQLEQTQRLLGLDIDPSLYLGHHTKLILGKKL</sequence>
<proteinExistence type="predicted"/>
<organism evidence="1 2">
    <name type="scientific">Porites evermanni</name>
    <dbReference type="NCBI Taxonomy" id="104178"/>
    <lineage>
        <taxon>Eukaryota</taxon>
        <taxon>Metazoa</taxon>
        <taxon>Cnidaria</taxon>
        <taxon>Anthozoa</taxon>
        <taxon>Hexacorallia</taxon>
        <taxon>Scleractinia</taxon>
        <taxon>Fungiina</taxon>
        <taxon>Poritidae</taxon>
        <taxon>Porites</taxon>
    </lineage>
</organism>
<name>A0ABN8S9Q1_9CNID</name>
<dbReference type="EMBL" id="CALNXI010002439">
    <property type="protein sequence ID" value="CAH3187679.1"/>
    <property type="molecule type" value="Genomic_DNA"/>
</dbReference>
<protein>
    <submittedName>
        <fullName evidence="1">Uncharacterized protein</fullName>
    </submittedName>
</protein>
<evidence type="ECO:0000313" key="1">
    <source>
        <dbReference type="EMBL" id="CAH3187679.1"/>
    </source>
</evidence>